<evidence type="ECO:0000313" key="1">
    <source>
        <dbReference type="EMBL" id="KAI9896657.1"/>
    </source>
</evidence>
<protein>
    <submittedName>
        <fullName evidence="1">Uncharacterized protein</fullName>
    </submittedName>
</protein>
<evidence type="ECO:0000313" key="2">
    <source>
        <dbReference type="Proteomes" id="UP001163324"/>
    </source>
</evidence>
<sequence length="443" mass="47088">MLRTTATRLAPASADSIVVGAGPAGIAVLGHLLHNQQQPQSRSSSSPSSTPSRNVWVDPSFSAGRVNARYRLVPSNTKVDLFCQFASTLPPLNAIVSGAAEPNAFTELKALRQDKGCELGKAADLLLMLSEGLGARDDVARAKSTVRAAELDVKSNTWRVSIDGGEEDEDVLTRRLVLCTGSSPITAPLPVLQSAAPPISQVHLDTALNPPLLADALDRTEPRTVAVIGASHSAILVLMNLYALASTTHPHLRVKWFTRHEKLRYAVDKGGWILYDNTGLKGEAAEWARANLEADAFASSPASAVITRLHTPTVTGEEEALYRAELPGCSYVVQAVGYRRDPLPELTLAGTQEPIGVEHDGLTGRFFSSSSLASSAGAGAGAAGKGGQTYVPGLFGAGIAFPERVTDPAGNVEHAVGFWKFMKFLNRVVPQWVSSTEQNDLRQ</sequence>
<proteinExistence type="predicted"/>
<name>A0ACC0UTU4_9HYPO</name>
<organism evidence="1 2">
    <name type="scientific">Trichothecium roseum</name>
    <dbReference type="NCBI Taxonomy" id="47278"/>
    <lineage>
        <taxon>Eukaryota</taxon>
        <taxon>Fungi</taxon>
        <taxon>Dikarya</taxon>
        <taxon>Ascomycota</taxon>
        <taxon>Pezizomycotina</taxon>
        <taxon>Sordariomycetes</taxon>
        <taxon>Hypocreomycetidae</taxon>
        <taxon>Hypocreales</taxon>
        <taxon>Hypocreales incertae sedis</taxon>
        <taxon>Trichothecium</taxon>
    </lineage>
</organism>
<reference evidence="1" key="1">
    <citation type="submission" date="2022-10" db="EMBL/GenBank/DDBJ databases">
        <title>Complete Genome of Trichothecium roseum strain YXFP-22015, a Plant Pathogen Isolated from Citrus.</title>
        <authorList>
            <person name="Wang Y."/>
            <person name="Zhu L."/>
        </authorList>
    </citation>
    <scope>NUCLEOTIDE SEQUENCE</scope>
    <source>
        <strain evidence="1">YXFP-22015</strain>
    </source>
</reference>
<keyword evidence="2" id="KW-1185">Reference proteome</keyword>
<dbReference type="Proteomes" id="UP001163324">
    <property type="component" value="Chromosome 9"/>
</dbReference>
<dbReference type="EMBL" id="CM047948">
    <property type="protein sequence ID" value="KAI9896657.1"/>
    <property type="molecule type" value="Genomic_DNA"/>
</dbReference>
<comment type="caution">
    <text evidence="1">The sequence shown here is derived from an EMBL/GenBank/DDBJ whole genome shotgun (WGS) entry which is preliminary data.</text>
</comment>
<gene>
    <name evidence="1" type="ORF">N3K66_008829</name>
</gene>
<accession>A0ACC0UTU4</accession>